<proteinExistence type="predicted"/>
<dbReference type="GO" id="GO:0008270">
    <property type="term" value="F:zinc ion binding"/>
    <property type="evidence" value="ECO:0007669"/>
    <property type="project" value="UniProtKB-KW"/>
</dbReference>
<organism evidence="7 8">
    <name type="scientific">Erythranthe guttata</name>
    <name type="common">Yellow monkey flower</name>
    <name type="synonym">Mimulus guttatus</name>
    <dbReference type="NCBI Taxonomy" id="4155"/>
    <lineage>
        <taxon>Eukaryota</taxon>
        <taxon>Viridiplantae</taxon>
        <taxon>Streptophyta</taxon>
        <taxon>Embryophyta</taxon>
        <taxon>Tracheophyta</taxon>
        <taxon>Spermatophyta</taxon>
        <taxon>Magnoliopsida</taxon>
        <taxon>eudicotyledons</taxon>
        <taxon>Gunneridae</taxon>
        <taxon>Pentapetalae</taxon>
        <taxon>asterids</taxon>
        <taxon>lamiids</taxon>
        <taxon>Lamiales</taxon>
        <taxon>Phrymaceae</taxon>
        <taxon>Erythranthe</taxon>
    </lineage>
</organism>
<dbReference type="OrthoDB" id="1928519at2759"/>
<reference evidence="7 8" key="1">
    <citation type="journal article" date="2013" name="Proc. Natl. Acad. Sci. U.S.A.">
        <title>Fine-scale variation in meiotic recombination in Mimulus inferred from population shotgun sequencing.</title>
        <authorList>
            <person name="Hellsten U."/>
            <person name="Wright K.M."/>
            <person name="Jenkins J."/>
            <person name="Shu S."/>
            <person name="Yuan Y."/>
            <person name="Wessler S.R."/>
            <person name="Schmutz J."/>
            <person name="Willis J.H."/>
            <person name="Rokhsar D.S."/>
        </authorList>
    </citation>
    <scope>NUCLEOTIDE SEQUENCE [LARGE SCALE GENOMIC DNA]</scope>
    <source>
        <strain evidence="8">cv. DUN x IM62</strain>
    </source>
</reference>
<evidence type="ECO:0000259" key="6">
    <source>
        <dbReference type="PROSITE" id="PS50103"/>
    </source>
</evidence>
<accession>A0A022R912</accession>
<keyword evidence="2 5" id="KW-0863">Zinc-finger</keyword>
<evidence type="ECO:0000313" key="8">
    <source>
        <dbReference type="Proteomes" id="UP000030748"/>
    </source>
</evidence>
<dbReference type="PROSITE" id="PS50103">
    <property type="entry name" value="ZF_C3H1"/>
    <property type="match status" value="1"/>
</dbReference>
<keyword evidence="8" id="KW-1185">Reference proteome</keyword>
<dbReference type="KEGG" id="egt:105959570"/>
<dbReference type="PhylomeDB" id="A0A022R912"/>
<keyword evidence="3 5" id="KW-0862">Zinc</keyword>
<dbReference type="PANTHER" id="PTHR33400:SF2">
    <property type="entry name" value="ZINC FINGER CCCH DOMAIN-CONTAINING PROTEIN 6"/>
    <property type="match status" value="1"/>
</dbReference>
<feature type="domain" description="C3H1-type" evidence="6">
    <location>
        <begin position="345"/>
        <end position="373"/>
    </location>
</feature>
<dbReference type="Proteomes" id="UP000030748">
    <property type="component" value="Unassembled WGS sequence"/>
</dbReference>
<dbReference type="EMBL" id="KI630592">
    <property type="protein sequence ID" value="EYU36771.1"/>
    <property type="molecule type" value="Genomic_DNA"/>
</dbReference>
<dbReference type="InterPro" id="IPR036855">
    <property type="entry name" value="Znf_CCCH_sf"/>
</dbReference>
<name>A0A022R912_ERYGU</name>
<dbReference type="AlphaFoldDB" id="A0A022R912"/>
<evidence type="ECO:0000256" key="4">
    <source>
        <dbReference type="ARBA" id="ARBA00023125"/>
    </source>
</evidence>
<keyword evidence="4" id="KW-0238">DNA-binding</keyword>
<dbReference type="OMA" id="QPAVAHI"/>
<dbReference type="GO" id="GO:0003677">
    <property type="term" value="F:DNA binding"/>
    <property type="evidence" value="ECO:0007669"/>
    <property type="project" value="UniProtKB-KW"/>
</dbReference>
<dbReference type="SUPFAM" id="SSF90229">
    <property type="entry name" value="CCCH zinc finger"/>
    <property type="match status" value="1"/>
</dbReference>
<evidence type="ECO:0000256" key="1">
    <source>
        <dbReference type="ARBA" id="ARBA00022723"/>
    </source>
</evidence>
<keyword evidence="1 5" id="KW-0479">Metal-binding</keyword>
<dbReference type="PANTHER" id="PTHR33400">
    <property type="entry name" value="ZINC FINGER CCCH DOMAIN-CONTAINING PROTEIN 6-RELATED"/>
    <property type="match status" value="1"/>
</dbReference>
<evidence type="ECO:0000256" key="2">
    <source>
        <dbReference type="ARBA" id="ARBA00022771"/>
    </source>
</evidence>
<dbReference type="STRING" id="4155.A0A022R912"/>
<evidence type="ECO:0000256" key="5">
    <source>
        <dbReference type="PROSITE-ProRule" id="PRU00723"/>
    </source>
</evidence>
<dbReference type="eggNOG" id="ENOG502QQT9">
    <property type="taxonomic scope" value="Eukaryota"/>
</dbReference>
<gene>
    <name evidence="7" type="ORF">MIMGU_mgv1a007628mg</name>
</gene>
<protein>
    <recommendedName>
        <fullName evidence="6">C3H1-type domain-containing protein</fullName>
    </recommendedName>
</protein>
<evidence type="ECO:0000313" key="7">
    <source>
        <dbReference type="EMBL" id="EYU36771.1"/>
    </source>
</evidence>
<evidence type="ECO:0000256" key="3">
    <source>
        <dbReference type="ARBA" id="ARBA00022833"/>
    </source>
</evidence>
<dbReference type="InterPro" id="IPR000571">
    <property type="entry name" value="Znf_CCCH"/>
</dbReference>
<feature type="zinc finger region" description="C3H1-type" evidence="5">
    <location>
        <begin position="345"/>
        <end position="373"/>
    </location>
</feature>
<sequence>MRGSHKSKRITWASDLNLCQIKLFLSEEPPSQVGIKTRNHPQTMPFWPGQSVGNEPNDNLPPGFEGIHQSVKLSQIPLTKWRCPPRIEINSEWQVVAGEESNEIKAENQRETRVLEAIYPWPSAIPPNPSVLAEVANSTGNDQNTPRVPLTPIEEGDASLGTLLSSHANGTVQDTKPIESMIDSDLLMKILSNPKLVEQLVTSNGGPTNKQTPLYNNNTHNNIPSSNLQSKPAIGSQRVGTRNTASITSPHYIPNSYDPTKIGIKRTDHPTVVNGPFYPSPQTRTAMGAPMKKDVNYYKSLIQLHGGEKRDVLPQFVHQDNRQMMINQQPISNFLMKSRESSNPKIMTRPCVYFNTPKGCRHGANCTYKHDTTSYQHRLNGYAPEVQIAKRVKLDREITGI</sequence>